<evidence type="ECO:0000313" key="1">
    <source>
        <dbReference type="EMBL" id="CRK97420.1"/>
    </source>
</evidence>
<dbReference type="EMBL" id="CVRI01000047">
    <property type="protein sequence ID" value="CRK97420.1"/>
    <property type="molecule type" value="Genomic_DNA"/>
</dbReference>
<organism evidence="1 2">
    <name type="scientific">Clunio marinus</name>
    <dbReference type="NCBI Taxonomy" id="568069"/>
    <lineage>
        <taxon>Eukaryota</taxon>
        <taxon>Metazoa</taxon>
        <taxon>Ecdysozoa</taxon>
        <taxon>Arthropoda</taxon>
        <taxon>Hexapoda</taxon>
        <taxon>Insecta</taxon>
        <taxon>Pterygota</taxon>
        <taxon>Neoptera</taxon>
        <taxon>Endopterygota</taxon>
        <taxon>Diptera</taxon>
        <taxon>Nematocera</taxon>
        <taxon>Chironomoidea</taxon>
        <taxon>Chironomidae</taxon>
        <taxon>Clunio</taxon>
    </lineage>
</organism>
<protein>
    <submittedName>
        <fullName evidence="1">CLUMA_CG010809, isoform A</fullName>
    </submittedName>
</protein>
<sequence>MKVTQSRLIGNKNLLLGMYLSYCGVVYKKIDQVRIGFERKTSYRHFQKQHCIKKLNSRTLKNEQQKRKKLSATTHLFQMQLLGSWKRKQKNKQKECGRVCLEHAVEVKHSLVMKRSYQTIFQVMNENILVFFFVVQQQEERQESEIKYKTTQEALLGYAFLKYLLFTKYVVVLC</sequence>
<gene>
    <name evidence="1" type="ORF">CLUMA_CG010809</name>
</gene>
<reference evidence="1 2" key="1">
    <citation type="submission" date="2015-04" db="EMBL/GenBank/DDBJ databases">
        <authorList>
            <person name="Syromyatnikov M.Y."/>
            <person name="Popov V.N."/>
        </authorList>
    </citation>
    <scope>NUCLEOTIDE SEQUENCE [LARGE SCALE GENOMIC DNA]</scope>
</reference>
<proteinExistence type="predicted"/>
<evidence type="ECO:0000313" key="2">
    <source>
        <dbReference type="Proteomes" id="UP000183832"/>
    </source>
</evidence>
<name>A0A1J1ICY7_9DIPT</name>
<accession>A0A1J1ICY7</accession>
<dbReference type="Proteomes" id="UP000183832">
    <property type="component" value="Unassembled WGS sequence"/>
</dbReference>
<dbReference type="AlphaFoldDB" id="A0A1J1ICY7"/>
<keyword evidence="2" id="KW-1185">Reference proteome</keyword>